<evidence type="ECO:0000256" key="1">
    <source>
        <dbReference type="SAM" id="MobiDB-lite"/>
    </source>
</evidence>
<keyword evidence="2" id="KW-0812">Transmembrane</keyword>
<dbReference type="Proteomes" id="UP000027345">
    <property type="component" value="Unassembled WGS sequence"/>
</dbReference>
<feature type="chain" id="PRO_5001626792" description="MYXO-CTERM domain-containing protein" evidence="3">
    <location>
        <begin position="29"/>
        <end position="116"/>
    </location>
</feature>
<feature type="signal peptide" evidence="3">
    <location>
        <begin position="1"/>
        <end position="28"/>
    </location>
</feature>
<evidence type="ECO:0000256" key="3">
    <source>
        <dbReference type="SAM" id="SignalP"/>
    </source>
</evidence>
<feature type="transmembrane region" description="Helical" evidence="2">
    <location>
        <begin position="62"/>
        <end position="79"/>
    </location>
</feature>
<feature type="region of interest" description="Disordered" evidence="1">
    <location>
        <begin position="34"/>
        <end position="61"/>
    </location>
</feature>
<name>A0A066TZ49_9PSEU</name>
<keyword evidence="5" id="KW-1185">Reference proteome</keyword>
<dbReference type="EMBL" id="JMQI01000046">
    <property type="protein sequence ID" value="KDN20115.1"/>
    <property type="molecule type" value="Genomic_DNA"/>
</dbReference>
<dbReference type="RefSeq" id="WP_043782998.1">
    <property type="nucleotide sequence ID" value="NZ_JMQI01000046.1"/>
</dbReference>
<sequence>MNRKAARLCCTGIAAAAFALTGAVPASAAPEFTAAAWHQQTDNDGTDGNTTRHDNDDNGDNGLWGLLGLVGLLGLAGLVRRDPKPGAMAGYPAAAATPPPANTYPPAEPRRNPPGA</sequence>
<proteinExistence type="predicted"/>
<feature type="compositionally biased region" description="Low complexity" evidence="1">
    <location>
        <begin position="34"/>
        <end position="49"/>
    </location>
</feature>
<accession>A0A066TZ49</accession>
<feature type="region of interest" description="Disordered" evidence="1">
    <location>
        <begin position="84"/>
        <end position="116"/>
    </location>
</feature>
<evidence type="ECO:0008006" key="6">
    <source>
        <dbReference type="Google" id="ProtNLM"/>
    </source>
</evidence>
<evidence type="ECO:0000313" key="5">
    <source>
        <dbReference type="Proteomes" id="UP000027345"/>
    </source>
</evidence>
<gene>
    <name evidence="4" type="ORF">DV20_21750</name>
</gene>
<reference evidence="4 5" key="1">
    <citation type="submission" date="2014-05" db="EMBL/GenBank/DDBJ databases">
        <title>Draft genome sequence of Amycolatopsis rifamycinica DSM 46095.</title>
        <authorList>
            <person name="Lal R."/>
            <person name="Saxena A."/>
            <person name="Kumari R."/>
            <person name="Mukherjee U."/>
            <person name="Singh P."/>
            <person name="Sangwan N."/>
            <person name="Mahato N.K."/>
        </authorList>
    </citation>
    <scope>NUCLEOTIDE SEQUENCE [LARGE SCALE GENOMIC DNA]</scope>
    <source>
        <strain evidence="4 5">DSM 46095</strain>
    </source>
</reference>
<dbReference type="NCBIfam" id="NF041742">
    <property type="entry name" value="WGxxGxxG_fam"/>
    <property type="match status" value="1"/>
</dbReference>
<evidence type="ECO:0000256" key="2">
    <source>
        <dbReference type="SAM" id="Phobius"/>
    </source>
</evidence>
<keyword evidence="2" id="KW-0472">Membrane</keyword>
<feature type="compositionally biased region" description="Pro residues" evidence="1">
    <location>
        <begin position="97"/>
        <end position="107"/>
    </location>
</feature>
<dbReference type="AlphaFoldDB" id="A0A066TZ49"/>
<keyword evidence="3" id="KW-0732">Signal</keyword>
<keyword evidence="2" id="KW-1133">Transmembrane helix</keyword>
<feature type="compositionally biased region" description="Low complexity" evidence="1">
    <location>
        <begin position="85"/>
        <end position="96"/>
    </location>
</feature>
<organism evidence="4 5">
    <name type="scientific">Amycolatopsis rifamycinica</name>
    <dbReference type="NCBI Taxonomy" id="287986"/>
    <lineage>
        <taxon>Bacteria</taxon>
        <taxon>Bacillati</taxon>
        <taxon>Actinomycetota</taxon>
        <taxon>Actinomycetes</taxon>
        <taxon>Pseudonocardiales</taxon>
        <taxon>Pseudonocardiaceae</taxon>
        <taxon>Amycolatopsis</taxon>
    </lineage>
</organism>
<protein>
    <recommendedName>
        <fullName evidence="6">MYXO-CTERM domain-containing protein</fullName>
    </recommendedName>
</protein>
<comment type="caution">
    <text evidence="4">The sequence shown here is derived from an EMBL/GenBank/DDBJ whole genome shotgun (WGS) entry which is preliminary data.</text>
</comment>
<evidence type="ECO:0000313" key="4">
    <source>
        <dbReference type="EMBL" id="KDN20115.1"/>
    </source>
</evidence>